<protein>
    <submittedName>
        <fullName evidence="2">Uncharacterized protein</fullName>
    </submittedName>
</protein>
<evidence type="ECO:0000256" key="1">
    <source>
        <dbReference type="SAM" id="MobiDB-lite"/>
    </source>
</evidence>
<proteinExistence type="predicted"/>
<organism evidence="2 4">
    <name type="scientific">Phytophthora fragariae</name>
    <dbReference type="NCBI Taxonomy" id="53985"/>
    <lineage>
        <taxon>Eukaryota</taxon>
        <taxon>Sar</taxon>
        <taxon>Stramenopiles</taxon>
        <taxon>Oomycota</taxon>
        <taxon>Peronosporomycetes</taxon>
        <taxon>Peronosporales</taxon>
        <taxon>Peronosporaceae</taxon>
        <taxon>Phytophthora</taxon>
    </lineage>
</organism>
<feature type="region of interest" description="Disordered" evidence="1">
    <location>
        <begin position="1"/>
        <end position="34"/>
    </location>
</feature>
<comment type="caution">
    <text evidence="2">The sequence shown here is derived from an EMBL/GenBank/DDBJ whole genome shotgun (WGS) entry which is preliminary data.</text>
</comment>
<dbReference type="AlphaFoldDB" id="A0A6A3H8I6"/>
<evidence type="ECO:0000313" key="4">
    <source>
        <dbReference type="Proteomes" id="UP000460718"/>
    </source>
</evidence>
<accession>A0A6A3H8I6</accession>
<dbReference type="EMBL" id="QXFY01000928">
    <property type="protein sequence ID" value="KAE9332832.1"/>
    <property type="molecule type" value="Genomic_DNA"/>
</dbReference>
<evidence type="ECO:0000313" key="2">
    <source>
        <dbReference type="EMBL" id="KAE8965283.1"/>
    </source>
</evidence>
<dbReference type="Proteomes" id="UP000486351">
    <property type="component" value="Unassembled WGS sequence"/>
</dbReference>
<feature type="compositionally biased region" description="Polar residues" evidence="1">
    <location>
        <begin position="1"/>
        <end position="11"/>
    </location>
</feature>
<name>A0A6A3H8I6_9STRA</name>
<evidence type="ECO:0000313" key="5">
    <source>
        <dbReference type="Proteomes" id="UP000486351"/>
    </source>
</evidence>
<sequence>MMRATSSTSKATAVGSGPAPSSARTAADSALRRC</sequence>
<dbReference type="Proteomes" id="UP000460718">
    <property type="component" value="Unassembled WGS sequence"/>
</dbReference>
<gene>
    <name evidence="3" type="ORF">PF008_g14752</name>
    <name evidence="2" type="ORF">PF011_g28354</name>
</gene>
<reference evidence="4 5" key="1">
    <citation type="submission" date="2018-09" db="EMBL/GenBank/DDBJ databases">
        <title>Genomic investigation of the strawberry pathogen Phytophthora fragariae indicates pathogenicity is determined by transcriptional variation in three key races.</title>
        <authorList>
            <person name="Adams T.M."/>
            <person name="Armitage A.D."/>
            <person name="Sobczyk M.K."/>
            <person name="Bates H.J."/>
            <person name="Dunwell J.M."/>
            <person name="Nellist C.F."/>
            <person name="Harrison R.J."/>
        </authorList>
    </citation>
    <scope>NUCLEOTIDE SEQUENCE [LARGE SCALE GENOMIC DNA]</scope>
    <source>
        <strain evidence="3 5">NOV-77</strain>
        <strain evidence="2 4">SCRP245</strain>
    </source>
</reference>
<dbReference type="EMBL" id="QXFW01004542">
    <property type="protein sequence ID" value="KAE8965283.1"/>
    <property type="molecule type" value="Genomic_DNA"/>
</dbReference>
<evidence type="ECO:0000313" key="3">
    <source>
        <dbReference type="EMBL" id="KAE9332832.1"/>
    </source>
</evidence>